<sequence>MIEVENLTKRFDGVTAVDDLSFTVPEGEVLALVGTSGCGKSTTLRMLNRLIEPDRGRVLIDGLDAAATPPEKLRQGIGYVIQGVGLFPHWSVAQNIGTVPRLLGWDRARTEARTRELLELFGLDPDEFGPKPPAALSGGQQQRIGVARAMAAEPAVLLMDEPFGALDPVTRARLQEEFAQIQRRRGITVILVTHDMDEAFRLADRIAVMDQGKILQVDTPERLLRGPREGFVRQFVGLDDRALRILSLHRVSEYAHPASGAAPVGQWVGPGDTLREAASRLIWQGGDSLPVIDGDDRVVGEIRAADIWRVGGRGA</sequence>
<comment type="similarity">
    <text evidence="1">Belongs to the ABC transporter superfamily.</text>
</comment>
<dbReference type="FunFam" id="3.40.50.300:FF:000425">
    <property type="entry name" value="Probable ABC transporter, ATP-binding subunit"/>
    <property type="match status" value="1"/>
</dbReference>
<dbReference type="InterPro" id="IPR003439">
    <property type="entry name" value="ABC_transporter-like_ATP-bd"/>
</dbReference>
<evidence type="ECO:0000313" key="7">
    <source>
        <dbReference type="Proteomes" id="UP000198922"/>
    </source>
</evidence>
<dbReference type="PROSITE" id="PS50893">
    <property type="entry name" value="ABC_TRANSPORTER_2"/>
    <property type="match status" value="1"/>
</dbReference>
<name>A0A1G7KFC1_9RHOB</name>
<dbReference type="InterPro" id="IPR017871">
    <property type="entry name" value="ABC_transporter-like_CS"/>
</dbReference>
<keyword evidence="2" id="KW-0813">Transport</keyword>
<keyword evidence="4 6" id="KW-0067">ATP-binding</keyword>
<dbReference type="GO" id="GO:0005524">
    <property type="term" value="F:ATP binding"/>
    <property type="evidence" value="ECO:0007669"/>
    <property type="project" value="UniProtKB-KW"/>
</dbReference>
<dbReference type="OrthoDB" id="9802264at2"/>
<evidence type="ECO:0000256" key="2">
    <source>
        <dbReference type="ARBA" id="ARBA00022448"/>
    </source>
</evidence>
<evidence type="ECO:0000259" key="5">
    <source>
        <dbReference type="PROSITE" id="PS50893"/>
    </source>
</evidence>
<dbReference type="InterPro" id="IPR027417">
    <property type="entry name" value="P-loop_NTPase"/>
</dbReference>
<proteinExistence type="inferred from homology"/>
<dbReference type="PANTHER" id="PTHR43117">
    <property type="entry name" value="OSMOPROTECTANT IMPORT ATP-BINDING PROTEIN OSMV"/>
    <property type="match status" value="1"/>
</dbReference>
<gene>
    <name evidence="6" type="ORF">SAMN04488567_0197</name>
</gene>
<dbReference type="PROSITE" id="PS00211">
    <property type="entry name" value="ABC_TRANSPORTER_1"/>
    <property type="match status" value="1"/>
</dbReference>
<dbReference type="Proteomes" id="UP000198922">
    <property type="component" value="Unassembled WGS sequence"/>
</dbReference>
<dbReference type="InterPro" id="IPR046342">
    <property type="entry name" value="CBS_dom_sf"/>
</dbReference>
<protein>
    <submittedName>
        <fullName evidence="6">Osmoprotectant transport system ATP-binding protein</fullName>
    </submittedName>
</protein>
<dbReference type="GO" id="GO:0015697">
    <property type="term" value="P:quaternary ammonium group transport"/>
    <property type="evidence" value="ECO:0007669"/>
    <property type="project" value="UniProtKB-ARBA"/>
</dbReference>
<dbReference type="InterPro" id="IPR003593">
    <property type="entry name" value="AAA+_ATPase"/>
</dbReference>
<dbReference type="SMART" id="SM00382">
    <property type="entry name" value="AAA"/>
    <property type="match status" value="1"/>
</dbReference>
<dbReference type="GO" id="GO:0016887">
    <property type="term" value="F:ATP hydrolysis activity"/>
    <property type="evidence" value="ECO:0007669"/>
    <property type="project" value="InterPro"/>
</dbReference>
<dbReference type="STRING" id="521013.SAMN04488567_0197"/>
<evidence type="ECO:0000256" key="4">
    <source>
        <dbReference type="ARBA" id="ARBA00022840"/>
    </source>
</evidence>
<dbReference type="EMBL" id="FNAT01000011">
    <property type="protein sequence ID" value="SDF35816.1"/>
    <property type="molecule type" value="Genomic_DNA"/>
</dbReference>
<dbReference type="AlphaFoldDB" id="A0A1G7KFC1"/>
<dbReference type="PANTHER" id="PTHR43117:SF5">
    <property type="entry name" value="GLYCINE BETAINE UPTAKE SYSTEM ATP-BINDING PROTEIN YEHX"/>
    <property type="match status" value="1"/>
</dbReference>
<dbReference type="SUPFAM" id="SSF54631">
    <property type="entry name" value="CBS-domain pair"/>
    <property type="match status" value="1"/>
</dbReference>
<evidence type="ECO:0000256" key="1">
    <source>
        <dbReference type="ARBA" id="ARBA00005417"/>
    </source>
</evidence>
<keyword evidence="7" id="KW-1185">Reference proteome</keyword>
<reference evidence="7" key="1">
    <citation type="submission" date="2016-10" db="EMBL/GenBank/DDBJ databases">
        <authorList>
            <person name="Varghese N."/>
            <person name="Submissions S."/>
        </authorList>
    </citation>
    <scope>NUCLEOTIDE SEQUENCE [LARGE SCALE GENOMIC DNA]</scope>
    <source>
        <strain evidence="7">DSM 21424</strain>
    </source>
</reference>
<dbReference type="SUPFAM" id="SSF52540">
    <property type="entry name" value="P-loop containing nucleoside triphosphate hydrolases"/>
    <property type="match status" value="1"/>
</dbReference>
<dbReference type="Gene3D" id="3.40.50.300">
    <property type="entry name" value="P-loop containing nucleotide triphosphate hydrolases"/>
    <property type="match status" value="1"/>
</dbReference>
<organism evidence="6 7">
    <name type="scientific">Limimaricola pyoseonensis</name>
    <dbReference type="NCBI Taxonomy" id="521013"/>
    <lineage>
        <taxon>Bacteria</taxon>
        <taxon>Pseudomonadati</taxon>
        <taxon>Pseudomonadota</taxon>
        <taxon>Alphaproteobacteria</taxon>
        <taxon>Rhodobacterales</taxon>
        <taxon>Paracoccaceae</taxon>
        <taxon>Limimaricola</taxon>
    </lineage>
</organism>
<evidence type="ECO:0000256" key="3">
    <source>
        <dbReference type="ARBA" id="ARBA00022741"/>
    </source>
</evidence>
<evidence type="ECO:0000313" key="6">
    <source>
        <dbReference type="EMBL" id="SDF35816.1"/>
    </source>
</evidence>
<keyword evidence="3" id="KW-0547">Nucleotide-binding</keyword>
<dbReference type="RefSeq" id="WP_090114943.1">
    <property type="nucleotide sequence ID" value="NZ_FNAT01000011.1"/>
</dbReference>
<accession>A0A1G7KFC1</accession>
<dbReference type="Pfam" id="PF00005">
    <property type="entry name" value="ABC_tran"/>
    <property type="match status" value="1"/>
</dbReference>
<feature type="domain" description="ABC transporter" evidence="5">
    <location>
        <begin position="2"/>
        <end position="236"/>
    </location>
</feature>